<evidence type="ECO:0000313" key="6">
    <source>
        <dbReference type="EMBL" id="KAE8756127.1"/>
    </source>
</evidence>
<sequence>MCTNNHNFIKQYVHHPVNKEIHQSAHNSMPAGTVFAKTWPSPRIRQPICRRDSRRPREPVMQKLLLAHGSALSNLALFVAVDAGLFERHGLQVEAPPLAQFGSTAALLRSGEADLGTTGFTQPLVDHARPDPLRIVGGSGKLGMALMGLPGLSMSDLRGQRVGTFADDPMEVLLHDALRVRGMAPVQIERVLYPSLAKAVDDLTSGRLAALTLIEPWISRLRMRGFEVLCDGLQAWGGDYPDTLLVARKSFLDAHPEIIRAALRAMLDAQEAITNNPREALRASAHRYPEFTFDELLAGIAAQPPIIDIRPLRECILARAQSLEALGRMQVSGSIGEIFSFDLLAQTLAQSPAETFISPSAVQPL</sequence>
<organism evidence="6 7">
    <name type="scientific">Paraburkholderia madseniana</name>
    <dbReference type="NCBI Taxonomy" id="2599607"/>
    <lineage>
        <taxon>Bacteria</taxon>
        <taxon>Pseudomonadati</taxon>
        <taxon>Pseudomonadota</taxon>
        <taxon>Betaproteobacteria</taxon>
        <taxon>Burkholderiales</taxon>
        <taxon>Burkholderiaceae</taxon>
        <taxon>Paraburkholderia</taxon>
    </lineage>
</organism>
<dbReference type="Pfam" id="PF09084">
    <property type="entry name" value="NMT1"/>
    <property type="match status" value="1"/>
</dbReference>
<gene>
    <name evidence="6" type="ORF">FSO04_30590</name>
</gene>
<comment type="caution">
    <text evidence="6">The sequence shown here is derived from an EMBL/GenBank/DDBJ whole genome shotgun (WGS) entry which is preliminary data.</text>
</comment>
<dbReference type="EMBL" id="VOSW01000070">
    <property type="protein sequence ID" value="KAE8756127.1"/>
    <property type="molecule type" value="Genomic_DNA"/>
</dbReference>
<keyword evidence="4" id="KW-1133">Transmembrane helix</keyword>
<evidence type="ECO:0000259" key="5">
    <source>
        <dbReference type="Pfam" id="PF09084"/>
    </source>
</evidence>
<keyword evidence="3" id="KW-0732">Signal</keyword>
<keyword evidence="4" id="KW-0472">Membrane</keyword>
<dbReference type="InterPro" id="IPR015168">
    <property type="entry name" value="SsuA/THI5"/>
</dbReference>
<dbReference type="AlphaFoldDB" id="A0A6N6W626"/>
<dbReference type="GO" id="GO:0042597">
    <property type="term" value="C:periplasmic space"/>
    <property type="evidence" value="ECO:0007669"/>
    <property type="project" value="UniProtKB-SubCell"/>
</dbReference>
<dbReference type="SUPFAM" id="SSF53850">
    <property type="entry name" value="Periplasmic binding protein-like II"/>
    <property type="match status" value="1"/>
</dbReference>
<evidence type="ECO:0000313" key="7">
    <source>
        <dbReference type="Proteomes" id="UP000463700"/>
    </source>
</evidence>
<dbReference type="RefSeq" id="WP_154565346.1">
    <property type="nucleotide sequence ID" value="NZ_JAQQFQ010000060.1"/>
</dbReference>
<feature type="domain" description="SsuA/THI5-like" evidence="5">
    <location>
        <begin position="76"/>
        <end position="280"/>
    </location>
</feature>
<comment type="similarity">
    <text evidence="2">Belongs to the bacterial solute-binding protein SsuA/TauA family.</text>
</comment>
<accession>A0A6N6W626</accession>
<keyword evidence="4" id="KW-0812">Transmembrane</keyword>
<dbReference type="PANTHER" id="PTHR30024">
    <property type="entry name" value="ALIPHATIC SULFONATES-BINDING PROTEIN-RELATED"/>
    <property type="match status" value="1"/>
</dbReference>
<proteinExistence type="inferred from homology"/>
<evidence type="ECO:0000256" key="2">
    <source>
        <dbReference type="ARBA" id="ARBA00010742"/>
    </source>
</evidence>
<comment type="subcellular location">
    <subcellularLocation>
        <location evidence="1">Periplasm</location>
    </subcellularLocation>
</comment>
<feature type="transmembrane region" description="Helical" evidence="4">
    <location>
        <begin position="64"/>
        <end position="86"/>
    </location>
</feature>
<protein>
    <recommendedName>
        <fullName evidence="5">SsuA/THI5-like domain-containing protein</fullName>
    </recommendedName>
</protein>
<reference evidence="6 7" key="1">
    <citation type="journal article" date="2020" name="Int. J. Syst. Evol. Microbiol.">
        <title>Paraburkholderia madseniana sp. nov., a phenolic acid-degrading bacterium isolated from acidic forest soil.</title>
        <authorList>
            <person name="Wilhelm R.C."/>
            <person name="Murphy S.J.L."/>
            <person name="Feriancek N.M."/>
            <person name="Karasz D.C."/>
            <person name="DeRito C.M."/>
            <person name="Newman J.D."/>
            <person name="Buckley D.H."/>
        </authorList>
    </citation>
    <scope>NUCLEOTIDE SEQUENCE [LARGE SCALE GENOMIC DNA]</scope>
    <source>
        <strain evidence="6 7">RP11</strain>
    </source>
</reference>
<dbReference type="Gene3D" id="3.40.190.10">
    <property type="entry name" value="Periplasmic binding protein-like II"/>
    <property type="match status" value="2"/>
</dbReference>
<evidence type="ECO:0000256" key="1">
    <source>
        <dbReference type="ARBA" id="ARBA00004418"/>
    </source>
</evidence>
<evidence type="ECO:0000256" key="4">
    <source>
        <dbReference type="SAM" id="Phobius"/>
    </source>
</evidence>
<dbReference type="PANTHER" id="PTHR30024:SF47">
    <property type="entry name" value="TAURINE-BINDING PERIPLASMIC PROTEIN"/>
    <property type="match status" value="1"/>
</dbReference>
<name>A0A6N6W626_9BURK</name>
<dbReference type="Proteomes" id="UP000463700">
    <property type="component" value="Unassembled WGS sequence"/>
</dbReference>
<dbReference type="OrthoDB" id="506341at2"/>
<evidence type="ECO:0000256" key="3">
    <source>
        <dbReference type="ARBA" id="ARBA00022729"/>
    </source>
</evidence>